<dbReference type="InterPro" id="IPR022193">
    <property type="entry name" value="DUF3718"/>
</dbReference>
<evidence type="ECO:0000256" key="1">
    <source>
        <dbReference type="SAM" id="SignalP"/>
    </source>
</evidence>
<gene>
    <name evidence="2" type="ORF">RI845_08995</name>
</gene>
<proteinExistence type="predicted"/>
<dbReference type="Proteomes" id="UP001248581">
    <property type="component" value="Chromosome"/>
</dbReference>
<dbReference type="EMBL" id="CP134146">
    <property type="protein sequence ID" value="WNC70260.1"/>
    <property type="molecule type" value="Genomic_DNA"/>
</dbReference>
<organism evidence="2 3">
    <name type="scientific">Thalassotalea nanhaiensis</name>
    <dbReference type="NCBI Taxonomy" id="3065648"/>
    <lineage>
        <taxon>Bacteria</taxon>
        <taxon>Pseudomonadati</taxon>
        <taxon>Pseudomonadota</taxon>
        <taxon>Gammaproteobacteria</taxon>
        <taxon>Alteromonadales</taxon>
        <taxon>Colwelliaceae</taxon>
        <taxon>Thalassotalea</taxon>
    </lineage>
</organism>
<protein>
    <submittedName>
        <fullName evidence="2">DUF3718 domain-containing protein</fullName>
    </submittedName>
</protein>
<feature type="signal peptide" evidence="1">
    <location>
        <begin position="1"/>
        <end position="21"/>
    </location>
</feature>
<keyword evidence="1" id="KW-0732">Signal</keyword>
<dbReference type="Pfam" id="PF12514">
    <property type="entry name" value="DUF3718"/>
    <property type="match status" value="1"/>
</dbReference>
<name>A0ABY9TNH1_9GAMM</name>
<feature type="chain" id="PRO_5046605781" evidence="1">
    <location>
        <begin position="22"/>
        <end position="129"/>
    </location>
</feature>
<sequence>MKPTKLLLIAAAIFMMNSAYAVQYKFVAKDNSVYTKMCVLAGNNEQEALKKILKRQRERVKTLANTTRCNDMYIANFAKTYHADLTFEYLKKYTRSDILDKAPKVSIQDIARVNKGKSTEEIILVYVGN</sequence>
<keyword evidence="3" id="KW-1185">Reference proteome</keyword>
<accession>A0ABY9TNH1</accession>
<dbReference type="RefSeq" id="WP_348389401.1">
    <property type="nucleotide sequence ID" value="NZ_CP134146.1"/>
</dbReference>
<evidence type="ECO:0000313" key="3">
    <source>
        <dbReference type="Proteomes" id="UP001248581"/>
    </source>
</evidence>
<reference evidence="3" key="1">
    <citation type="submission" date="2023-09" db="EMBL/GenBank/DDBJ databases">
        <authorList>
            <person name="Li S."/>
            <person name="Li X."/>
            <person name="Zhang C."/>
            <person name="Zhao Z."/>
        </authorList>
    </citation>
    <scope>NUCLEOTIDE SEQUENCE [LARGE SCALE GENOMIC DNA]</scope>
    <source>
        <strain evidence="3">SQ345</strain>
    </source>
</reference>
<evidence type="ECO:0000313" key="2">
    <source>
        <dbReference type="EMBL" id="WNC70260.1"/>
    </source>
</evidence>